<protein>
    <submittedName>
        <fullName evidence="3">Molybdopterin-dependent oxidoreductase</fullName>
    </submittedName>
</protein>
<evidence type="ECO:0000259" key="2">
    <source>
        <dbReference type="Pfam" id="PF00174"/>
    </source>
</evidence>
<feature type="domain" description="Oxidoreductase molybdopterin-binding" evidence="2">
    <location>
        <begin position="38"/>
        <end position="168"/>
    </location>
</feature>
<dbReference type="Proteomes" id="UP001596150">
    <property type="component" value="Unassembled WGS sequence"/>
</dbReference>
<dbReference type="InterPro" id="IPR036374">
    <property type="entry name" value="OxRdtase_Mopterin-bd_sf"/>
</dbReference>
<sequence length="169" mass="17717">MPKSIDPKRVRVAFLALALLAGAGAPAFAEGTTALAVLDGAVRHSLELSEATLRAVPKTTLDVDFATGKGRETGRYAGALLWTLVEQADLVNEAGKNAVLRHTLLVTGRDGYAVSLSIGELDPHYAGKDVILAYEGGTPPVSPTNLRLVVPGDAHGGRSVRDVVRIEVK</sequence>
<comment type="caution">
    <text evidence="3">The sequence shown here is derived from an EMBL/GenBank/DDBJ whole genome shotgun (WGS) entry which is preliminary data.</text>
</comment>
<dbReference type="InterPro" id="IPR000572">
    <property type="entry name" value="OxRdtase_Mopterin-bd_dom"/>
</dbReference>
<keyword evidence="1" id="KW-0732">Signal</keyword>
<evidence type="ECO:0000313" key="4">
    <source>
        <dbReference type="Proteomes" id="UP001596150"/>
    </source>
</evidence>
<gene>
    <name evidence="3" type="ORF">ACFPP9_03600</name>
</gene>
<accession>A0ABW0PQN9</accession>
<dbReference type="EMBL" id="JBHSML010000002">
    <property type="protein sequence ID" value="MFC5514845.1"/>
    <property type="molecule type" value="Genomic_DNA"/>
</dbReference>
<keyword evidence="4" id="KW-1185">Reference proteome</keyword>
<evidence type="ECO:0000313" key="3">
    <source>
        <dbReference type="EMBL" id="MFC5514845.1"/>
    </source>
</evidence>
<reference evidence="4" key="1">
    <citation type="journal article" date="2019" name="Int. J. Syst. Evol. Microbiol.">
        <title>The Global Catalogue of Microorganisms (GCM) 10K type strain sequencing project: providing services to taxonomists for standard genome sequencing and annotation.</title>
        <authorList>
            <consortium name="The Broad Institute Genomics Platform"/>
            <consortium name="The Broad Institute Genome Sequencing Center for Infectious Disease"/>
            <person name="Wu L."/>
            <person name="Ma J."/>
        </authorList>
    </citation>
    <scope>NUCLEOTIDE SEQUENCE [LARGE SCALE GENOMIC DNA]</scope>
    <source>
        <strain evidence="4">KACC 12633</strain>
    </source>
</reference>
<dbReference type="SUPFAM" id="SSF56524">
    <property type="entry name" value="Oxidoreductase molybdopterin-binding domain"/>
    <property type="match status" value="1"/>
</dbReference>
<feature type="chain" id="PRO_5046635407" evidence="1">
    <location>
        <begin position="30"/>
        <end position="169"/>
    </location>
</feature>
<name>A0ABW0PQN9_9HYPH</name>
<dbReference type="RefSeq" id="WP_266342866.1">
    <property type="nucleotide sequence ID" value="NZ_JAPKNH010000002.1"/>
</dbReference>
<dbReference type="Pfam" id="PF00174">
    <property type="entry name" value="Oxidored_molyb"/>
    <property type="match status" value="1"/>
</dbReference>
<proteinExistence type="predicted"/>
<evidence type="ECO:0000256" key="1">
    <source>
        <dbReference type="SAM" id="SignalP"/>
    </source>
</evidence>
<feature type="signal peptide" evidence="1">
    <location>
        <begin position="1"/>
        <end position="29"/>
    </location>
</feature>
<dbReference type="Gene3D" id="3.90.420.10">
    <property type="entry name" value="Oxidoreductase, molybdopterin-binding domain"/>
    <property type="match status" value="1"/>
</dbReference>
<organism evidence="3 4">
    <name type="scientific">Kaistia terrae</name>
    <dbReference type="NCBI Taxonomy" id="537017"/>
    <lineage>
        <taxon>Bacteria</taxon>
        <taxon>Pseudomonadati</taxon>
        <taxon>Pseudomonadota</taxon>
        <taxon>Alphaproteobacteria</taxon>
        <taxon>Hyphomicrobiales</taxon>
        <taxon>Kaistiaceae</taxon>
        <taxon>Kaistia</taxon>
    </lineage>
</organism>